<evidence type="ECO:0000259" key="1">
    <source>
        <dbReference type="Pfam" id="PF00582"/>
    </source>
</evidence>
<keyword evidence="3" id="KW-1185">Reference proteome</keyword>
<feature type="domain" description="UspA" evidence="1">
    <location>
        <begin position="157"/>
        <end position="279"/>
    </location>
</feature>
<evidence type="ECO:0000313" key="3">
    <source>
        <dbReference type="Proteomes" id="UP000389128"/>
    </source>
</evidence>
<dbReference type="Proteomes" id="UP000389128">
    <property type="component" value="Unassembled WGS sequence"/>
</dbReference>
<dbReference type="SUPFAM" id="SSF52402">
    <property type="entry name" value="Adenine nucleotide alpha hydrolases-like"/>
    <property type="match status" value="2"/>
</dbReference>
<accession>A0A6C2CAP2</accession>
<reference evidence="2 3" key="1">
    <citation type="submission" date="2019-01" db="EMBL/GenBank/DDBJ databases">
        <title>Zoogloea oleivorans genome sequencing and assembly.</title>
        <authorList>
            <person name="Tancsics A."/>
            <person name="Farkas M."/>
            <person name="Kriszt B."/>
            <person name="Maroti G."/>
            <person name="Horvath B."/>
        </authorList>
    </citation>
    <scope>NUCLEOTIDE SEQUENCE [LARGE SCALE GENOMIC DNA]</scope>
    <source>
        <strain evidence="2 3">Buc</strain>
    </source>
</reference>
<protein>
    <submittedName>
        <fullName evidence="2">Universal stress protein</fullName>
    </submittedName>
</protein>
<gene>
    <name evidence="2" type="ORF">ETQ85_25180</name>
</gene>
<comment type="caution">
    <text evidence="2">The sequence shown here is derived from an EMBL/GenBank/DDBJ whole genome shotgun (WGS) entry which is preliminary data.</text>
</comment>
<dbReference type="Gene3D" id="3.40.50.12370">
    <property type="match status" value="1"/>
</dbReference>
<dbReference type="AlphaFoldDB" id="A0A6C2CAP2"/>
<proteinExistence type="predicted"/>
<dbReference type="EMBL" id="SDKK01000052">
    <property type="protein sequence ID" value="TYC50642.1"/>
    <property type="molecule type" value="Genomic_DNA"/>
</dbReference>
<dbReference type="Pfam" id="PF00582">
    <property type="entry name" value="Usp"/>
    <property type="match status" value="1"/>
</dbReference>
<dbReference type="OrthoDB" id="9804721at2"/>
<dbReference type="InterPro" id="IPR006016">
    <property type="entry name" value="UspA"/>
</dbReference>
<name>A0A6C2CAP2_9RHOO</name>
<organism evidence="2 3">
    <name type="scientific">Zoogloea oleivorans</name>
    <dbReference type="NCBI Taxonomy" id="1552750"/>
    <lineage>
        <taxon>Bacteria</taxon>
        <taxon>Pseudomonadati</taxon>
        <taxon>Pseudomonadota</taxon>
        <taxon>Betaproteobacteria</taxon>
        <taxon>Rhodocyclales</taxon>
        <taxon>Zoogloeaceae</taxon>
        <taxon>Zoogloea</taxon>
    </lineage>
</organism>
<sequence length="281" mass="30571">MSHLMQDIAVFFDDSDLGQSILETGAHLARDQNARLIGLASNEKNDATPEDGFARGEGIVDVIRRLESSSESHLLHASQSLANVAGRYGVTAEFRVIPYFGSDIDMQLNSFYSDLLLVGYPEALGTPFAWSSIKALQQTGVPILIVPRAWNGRAIARRITVAWNASRQARRAVADAFPLLLAAEAVDLLIVDPERRAERYGEDPGADMAAYLSRHGVQVNLRRASSQGRPVAETIVAHALEMNSDLIVFGAYSHSRISEAVLGGVSRTLLAEVPLPLFVSY</sequence>
<dbReference type="CDD" id="cd00293">
    <property type="entry name" value="USP-like"/>
    <property type="match status" value="1"/>
</dbReference>
<evidence type="ECO:0000313" key="2">
    <source>
        <dbReference type="EMBL" id="TYC50642.1"/>
    </source>
</evidence>